<comment type="caution">
    <text evidence="2">The sequence shown here is derived from an EMBL/GenBank/DDBJ whole genome shotgun (WGS) entry which is preliminary data.</text>
</comment>
<dbReference type="EMBL" id="MFGW01000210">
    <property type="protein sequence ID" value="OGF59549.1"/>
    <property type="molecule type" value="Genomic_DNA"/>
</dbReference>
<dbReference type="InterPro" id="IPR013321">
    <property type="entry name" value="Arc_rbn_hlx_hlx"/>
</dbReference>
<dbReference type="InterPro" id="IPR010985">
    <property type="entry name" value="Ribbon_hlx_hlx"/>
</dbReference>
<dbReference type="STRING" id="1817863.A2Y62_03650"/>
<name>A0A1F5V801_9BACT</name>
<evidence type="ECO:0000259" key="1">
    <source>
        <dbReference type="Pfam" id="PF01402"/>
    </source>
</evidence>
<dbReference type="Pfam" id="PF01402">
    <property type="entry name" value="RHH_1"/>
    <property type="match status" value="1"/>
</dbReference>
<dbReference type="Proteomes" id="UP000178943">
    <property type="component" value="Unassembled WGS sequence"/>
</dbReference>
<protein>
    <recommendedName>
        <fullName evidence="1">Ribbon-helix-helix protein CopG domain-containing protein</fullName>
    </recommendedName>
</protein>
<feature type="domain" description="Ribbon-helix-helix protein CopG" evidence="1">
    <location>
        <begin position="2"/>
        <end position="40"/>
    </location>
</feature>
<dbReference type="AlphaFoldDB" id="A0A1F5V801"/>
<evidence type="ECO:0000313" key="3">
    <source>
        <dbReference type="Proteomes" id="UP000178943"/>
    </source>
</evidence>
<dbReference type="Gene3D" id="1.10.1220.10">
    <property type="entry name" value="Met repressor-like"/>
    <property type="match status" value="1"/>
</dbReference>
<accession>A0A1F5V801</accession>
<dbReference type="GO" id="GO:0006355">
    <property type="term" value="P:regulation of DNA-templated transcription"/>
    <property type="evidence" value="ECO:0007669"/>
    <property type="project" value="InterPro"/>
</dbReference>
<organism evidence="2 3">
    <name type="scientific">Candidatus Fischerbacteria bacterium RBG_13_37_8</name>
    <dbReference type="NCBI Taxonomy" id="1817863"/>
    <lineage>
        <taxon>Bacteria</taxon>
        <taxon>Candidatus Fischeribacteriota</taxon>
    </lineage>
</organism>
<gene>
    <name evidence="2" type="ORF">A2Y62_03650</name>
</gene>
<dbReference type="SUPFAM" id="SSF47598">
    <property type="entry name" value="Ribbon-helix-helix"/>
    <property type="match status" value="1"/>
</dbReference>
<reference evidence="2 3" key="1">
    <citation type="journal article" date="2016" name="Nat. Commun.">
        <title>Thousands of microbial genomes shed light on interconnected biogeochemical processes in an aquifer system.</title>
        <authorList>
            <person name="Anantharaman K."/>
            <person name="Brown C.T."/>
            <person name="Hug L.A."/>
            <person name="Sharon I."/>
            <person name="Castelle C.J."/>
            <person name="Probst A.J."/>
            <person name="Thomas B.C."/>
            <person name="Singh A."/>
            <person name="Wilkins M.J."/>
            <person name="Karaoz U."/>
            <person name="Brodie E.L."/>
            <person name="Williams K.H."/>
            <person name="Hubbard S.S."/>
            <person name="Banfield J.F."/>
        </authorList>
    </citation>
    <scope>NUCLEOTIDE SEQUENCE [LARGE SCALE GENOMIC DNA]</scope>
</reference>
<sequence length="86" mass="10377">MMRINVMLTEEIIEQLDKISRIEQKNRSELLREAAIYLIKEHQRLIAEKERILRIKKAISIQDTIRKKSARWNSTGELRKWRETTS</sequence>
<dbReference type="InterPro" id="IPR002145">
    <property type="entry name" value="CopG"/>
</dbReference>
<proteinExistence type="predicted"/>
<evidence type="ECO:0000313" key="2">
    <source>
        <dbReference type="EMBL" id="OGF59549.1"/>
    </source>
</evidence>